<reference evidence="3 4" key="1">
    <citation type="submission" date="2022-11" db="EMBL/GenBank/DDBJ databases">
        <title>Desulfobotulus tamanensis H1 sp. nov. - anaerobic, alkaliphilic, sulphate reducing bacterium isolated from terrestrial mud volcano.</title>
        <authorList>
            <person name="Frolova A."/>
            <person name="Merkel A.Y."/>
            <person name="Slobodkin A.I."/>
        </authorList>
    </citation>
    <scope>NUCLEOTIDE SEQUENCE [LARGE SCALE GENOMIC DNA]</scope>
    <source>
        <strain evidence="3 4">H1</strain>
    </source>
</reference>
<organism evidence="3 4">
    <name type="scientific">Desulfobotulus pelophilus</name>
    <dbReference type="NCBI Taxonomy" id="2823377"/>
    <lineage>
        <taxon>Bacteria</taxon>
        <taxon>Pseudomonadati</taxon>
        <taxon>Thermodesulfobacteriota</taxon>
        <taxon>Desulfobacteria</taxon>
        <taxon>Desulfobacterales</taxon>
        <taxon>Desulfobacteraceae</taxon>
        <taxon>Desulfobotulus</taxon>
    </lineage>
</organism>
<feature type="transmembrane region" description="Helical" evidence="1">
    <location>
        <begin position="111"/>
        <end position="134"/>
    </location>
</feature>
<evidence type="ECO:0000313" key="4">
    <source>
        <dbReference type="Proteomes" id="UP001209681"/>
    </source>
</evidence>
<dbReference type="Proteomes" id="UP001209681">
    <property type="component" value="Unassembled WGS sequence"/>
</dbReference>
<feature type="domain" description="DUF2062" evidence="2">
    <location>
        <begin position="8"/>
        <end position="139"/>
    </location>
</feature>
<keyword evidence="1" id="KW-1133">Transmembrane helix</keyword>
<sequence>MIQPIASFLKILNSEASPAQISLALCFAMVAGFIPFFNPFTLCVLFVVLVLRVNLSAFLLGWGFCTVLAFVMDPLFHSLGLVLLSFTGLEALWTSLYNIPLIRLTHFNNTVMMGSLVVSFLLFIPLFFMLQFLIGKYRGHFMGWIQKTRMAQIIKGTKVFMAYRALR</sequence>
<evidence type="ECO:0000256" key="1">
    <source>
        <dbReference type="SAM" id="Phobius"/>
    </source>
</evidence>
<feature type="transmembrane region" description="Helical" evidence="1">
    <location>
        <begin position="55"/>
        <end position="72"/>
    </location>
</feature>
<dbReference type="EMBL" id="JAPFPW010000005">
    <property type="protein sequence ID" value="MCW7753558.1"/>
    <property type="molecule type" value="Genomic_DNA"/>
</dbReference>
<dbReference type="Pfam" id="PF09835">
    <property type="entry name" value="DUF2062"/>
    <property type="match status" value="1"/>
</dbReference>
<dbReference type="InterPro" id="IPR019935">
    <property type="entry name" value="CHP03546"/>
</dbReference>
<name>A0ABT3N7X5_9BACT</name>
<keyword evidence="1" id="KW-0472">Membrane</keyword>
<dbReference type="NCBIfam" id="TIGR03546">
    <property type="entry name" value="TIGR03546 family protein"/>
    <property type="match status" value="1"/>
</dbReference>
<keyword evidence="4" id="KW-1185">Reference proteome</keyword>
<evidence type="ECO:0000259" key="2">
    <source>
        <dbReference type="Pfam" id="PF09835"/>
    </source>
</evidence>
<gene>
    <name evidence="3" type="ORF">OOT00_06090</name>
</gene>
<proteinExistence type="predicted"/>
<dbReference type="RefSeq" id="WP_265424428.1">
    <property type="nucleotide sequence ID" value="NZ_JAPFPW010000005.1"/>
</dbReference>
<feature type="transmembrane region" description="Helical" evidence="1">
    <location>
        <begin position="21"/>
        <end position="49"/>
    </location>
</feature>
<protein>
    <submittedName>
        <fullName evidence="3">TIGR03546 family protein</fullName>
    </submittedName>
</protein>
<accession>A0ABT3N7X5</accession>
<keyword evidence="1" id="KW-0812">Transmembrane</keyword>
<evidence type="ECO:0000313" key="3">
    <source>
        <dbReference type="EMBL" id="MCW7753558.1"/>
    </source>
</evidence>
<dbReference type="InterPro" id="IPR018639">
    <property type="entry name" value="DUF2062"/>
</dbReference>
<feature type="transmembrane region" description="Helical" evidence="1">
    <location>
        <begin position="79"/>
        <end position="99"/>
    </location>
</feature>
<comment type="caution">
    <text evidence="3">The sequence shown here is derived from an EMBL/GenBank/DDBJ whole genome shotgun (WGS) entry which is preliminary data.</text>
</comment>